<evidence type="ECO:0000256" key="1">
    <source>
        <dbReference type="ARBA" id="ARBA00004335"/>
    </source>
</evidence>
<dbReference type="InterPro" id="IPR042538">
    <property type="entry name" value="Nucleoporin_Nup155_C_3"/>
</dbReference>
<dbReference type="Gene3D" id="1.25.40.440">
    <property type="entry name" value="Nucleoporin, helical domain, central subdomain"/>
    <property type="match status" value="1"/>
</dbReference>
<dbReference type="Gene3D" id="1.20.58.1780">
    <property type="match status" value="1"/>
</dbReference>
<dbReference type="PANTHER" id="PTHR10350:SF6">
    <property type="entry name" value="NUCLEAR PORE COMPLEX PROTEIN NUP155"/>
    <property type="match status" value="1"/>
</dbReference>
<comment type="subcellular location">
    <subcellularLocation>
        <location evidence="1">Nucleus membrane</location>
        <topology evidence="1">Peripheral membrane protein</topology>
        <orientation evidence="1">Cytoplasmic side</orientation>
    </subcellularLocation>
    <subcellularLocation>
        <location evidence="3">Nucleus membrane</location>
        <topology evidence="3">Peripheral membrane protein</topology>
        <orientation evidence="3">Nucleoplasmic side</orientation>
    </subcellularLocation>
    <subcellularLocation>
        <location evidence="2">Nucleus</location>
        <location evidence="2">Nuclear pore complex</location>
    </subcellularLocation>
</comment>
<feature type="region of interest" description="Disordered" evidence="12">
    <location>
        <begin position="1"/>
        <end position="29"/>
    </location>
</feature>
<dbReference type="PANTHER" id="PTHR10350">
    <property type="entry name" value="NUCLEAR PORE COMPLEX PROTEIN NUP155"/>
    <property type="match status" value="1"/>
</dbReference>
<evidence type="ECO:0000256" key="5">
    <source>
        <dbReference type="ARBA" id="ARBA00022448"/>
    </source>
</evidence>
<keyword evidence="7" id="KW-0653">Protein transport</keyword>
<evidence type="ECO:0000256" key="12">
    <source>
        <dbReference type="SAM" id="MobiDB-lite"/>
    </source>
</evidence>
<dbReference type="SUPFAM" id="SSF50998">
    <property type="entry name" value="Quinoprotein alcohol dehydrogenase-like"/>
    <property type="match status" value="1"/>
</dbReference>
<dbReference type="InterPro" id="IPR042533">
    <property type="entry name" value="Nucleoporin_Nup155_C_1"/>
</dbReference>
<dbReference type="GO" id="GO:0017056">
    <property type="term" value="F:structural constituent of nuclear pore"/>
    <property type="evidence" value="ECO:0007669"/>
    <property type="project" value="InterPro"/>
</dbReference>
<dbReference type="OrthoDB" id="338970at2759"/>
<dbReference type="Pfam" id="PF03177">
    <property type="entry name" value="Nucleoporin_C"/>
    <property type="match status" value="1"/>
</dbReference>
<evidence type="ECO:0000313" key="16">
    <source>
        <dbReference type="Proteomes" id="UP000799779"/>
    </source>
</evidence>
<evidence type="ECO:0000256" key="9">
    <source>
        <dbReference type="ARBA" id="ARBA00023132"/>
    </source>
</evidence>
<organism evidence="15 16">
    <name type="scientific">Amniculicola lignicola CBS 123094</name>
    <dbReference type="NCBI Taxonomy" id="1392246"/>
    <lineage>
        <taxon>Eukaryota</taxon>
        <taxon>Fungi</taxon>
        <taxon>Dikarya</taxon>
        <taxon>Ascomycota</taxon>
        <taxon>Pezizomycotina</taxon>
        <taxon>Dothideomycetes</taxon>
        <taxon>Pleosporomycetidae</taxon>
        <taxon>Pleosporales</taxon>
        <taxon>Amniculicolaceae</taxon>
        <taxon>Amniculicola</taxon>
    </lineage>
</organism>
<dbReference type="InterPro" id="IPR004870">
    <property type="entry name" value="Nucleoporin_Nup155"/>
</dbReference>
<evidence type="ECO:0000256" key="2">
    <source>
        <dbReference type="ARBA" id="ARBA00004567"/>
    </source>
</evidence>
<dbReference type="EMBL" id="ML977578">
    <property type="protein sequence ID" value="KAF2002286.1"/>
    <property type="molecule type" value="Genomic_DNA"/>
</dbReference>
<dbReference type="InterPro" id="IPR007187">
    <property type="entry name" value="Nucleoporin_Nup133/Nup155_C"/>
</dbReference>
<name>A0A6A5WXB2_9PLEO</name>
<keyword evidence="10" id="KW-0472">Membrane</keyword>
<proteinExistence type="inferred from homology"/>
<dbReference type="InterPro" id="IPR042537">
    <property type="entry name" value="Nucleoporin_Nup155_C_2"/>
</dbReference>
<evidence type="ECO:0000259" key="13">
    <source>
        <dbReference type="Pfam" id="PF03177"/>
    </source>
</evidence>
<keyword evidence="16" id="KW-1185">Reference proteome</keyword>
<feature type="domain" description="Nucleoporin Nup133/Nup155-like N-terminal" evidence="14">
    <location>
        <begin position="95"/>
        <end position="543"/>
    </location>
</feature>
<gene>
    <name evidence="15" type="ORF">P154DRAFT_488784</name>
</gene>
<evidence type="ECO:0000256" key="10">
    <source>
        <dbReference type="ARBA" id="ARBA00023136"/>
    </source>
</evidence>
<dbReference type="GO" id="GO:0044611">
    <property type="term" value="C:nuclear pore inner ring"/>
    <property type="evidence" value="ECO:0007669"/>
    <property type="project" value="TreeGrafter"/>
</dbReference>
<dbReference type="InterPro" id="IPR014908">
    <property type="entry name" value="Nucleoporin_Nup133/Nup155_N"/>
</dbReference>
<dbReference type="InterPro" id="IPR011047">
    <property type="entry name" value="Quinoprotein_ADH-like_sf"/>
</dbReference>
<keyword evidence="8" id="KW-0811">Translocation</keyword>
<dbReference type="GO" id="GO:0031965">
    <property type="term" value="C:nuclear membrane"/>
    <property type="evidence" value="ECO:0007669"/>
    <property type="project" value="UniProtKB-SubCell"/>
</dbReference>
<dbReference type="GO" id="GO:0051028">
    <property type="term" value="P:mRNA transport"/>
    <property type="evidence" value="ECO:0007669"/>
    <property type="project" value="UniProtKB-KW"/>
</dbReference>
<evidence type="ECO:0000256" key="4">
    <source>
        <dbReference type="ARBA" id="ARBA00007373"/>
    </source>
</evidence>
<dbReference type="Gene3D" id="1.25.40.450">
    <property type="entry name" value="Nucleoporin, helical domain, N-terminal subdomain"/>
    <property type="match status" value="1"/>
</dbReference>
<dbReference type="GO" id="GO:0036228">
    <property type="term" value="P:protein localization to nuclear inner membrane"/>
    <property type="evidence" value="ECO:0007669"/>
    <property type="project" value="TreeGrafter"/>
</dbReference>
<evidence type="ECO:0000259" key="14">
    <source>
        <dbReference type="Pfam" id="PF08801"/>
    </source>
</evidence>
<dbReference type="GO" id="GO:0006405">
    <property type="term" value="P:RNA export from nucleus"/>
    <property type="evidence" value="ECO:0007669"/>
    <property type="project" value="TreeGrafter"/>
</dbReference>
<keyword evidence="5" id="KW-0813">Transport</keyword>
<reference evidence="15" key="1">
    <citation type="journal article" date="2020" name="Stud. Mycol.">
        <title>101 Dothideomycetes genomes: a test case for predicting lifestyles and emergence of pathogens.</title>
        <authorList>
            <person name="Haridas S."/>
            <person name="Albert R."/>
            <person name="Binder M."/>
            <person name="Bloem J."/>
            <person name="Labutti K."/>
            <person name="Salamov A."/>
            <person name="Andreopoulos B."/>
            <person name="Baker S."/>
            <person name="Barry K."/>
            <person name="Bills G."/>
            <person name="Bluhm B."/>
            <person name="Cannon C."/>
            <person name="Castanera R."/>
            <person name="Culley D."/>
            <person name="Daum C."/>
            <person name="Ezra D."/>
            <person name="Gonzalez J."/>
            <person name="Henrissat B."/>
            <person name="Kuo A."/>
            <person name="Liang C."/>
            <person name="Lipzen A."/>
            <person name="Lutzoni F."/>
            <person name="Magnuson J."/>
            <person name="Mondo S."/>
            <person name="Nolan M."/>
            <person name="Ohm R."/>
            <person name="Pangilinan J."/>
            <person name="Park H.-J."/>
            <person name="Ramirez L."/>
            <person name="Alfaro M."/>
            <person name="Sun H."/>
            <person name="Tritt A."/>
            <person name="Yoshinaga Y."/>
            <person name="Zwiers L.-H."/>
            <person name="Turgeon B."/>
            <person name="Goodwin S."/>
            <person name="Spatafora J."/>
            <person name="Crous P."/>
            <person name="Grigoriev I."/>
        </authorList>
    </citation>
    <scope>NUCLEOTIDE SEQUENCE</scope>
    <source>
        <strain evidence="15">CBS 123094</strain>
    </source>
</reference>
<dbReference type="FunFam" id="1.20.58.1780:FF:000003">
    <property type="entry name" value="Non-repetitive nucleoporin, putative"/>
    <property type="match status" value="1"/>
</dbReference>
<dbReference type="FunFam" id="1.25.40.450:FF:000002">
    <property type="entry name" value="Putative non-repetitive nucleoporin"/>
    <property type="match status" value="1"/>
</dbReference>
<dbReference type="GO" id="GO:0000972">
    <property type="term" value="P:transcription-dependent tethering of RNA polymerase II gene DNA at nuclear periphery"/>
    <property type="evidence" value="ECO:0007669"/>
    <property type="project" value="TreeGrafter"/>
</dbReference>
<comment type="similarity">
    <text evidence="4">Belongs to the non-repetitive/WGA-negative nucleoporin family.</text>
</comment>
<dbReference type="GO" id="GO:0051292">
    <property type="term" value="P:nuclear pore complex assembly"/>
    <property type="evidence" value="ECO:0007669"/>
    <property type="project" value="UniProtKB-ARBA"/>
</dbReference>
<evidence type="ECO:0000256" key="11">
    <source>
        <dbReference type="ARBA" id="ARBA00023242"/>
    </source>
</evidence>
<evidence type="ECO:0000256" key="7">
    <source>
        <dbReference type="ARBA" id="ARBA00022927"/>
    </source>
</evidence>
<keyword evidence="9" id="KW-0906">Nuclear pore complex</keyword>
<evidence type="ECO:0000256" key="6">
    <source>
        <dbReference type="ARBA" id="ARBA00022816"/>
    </source>
</evidence>
<dbReference type="FunFam" id="1.25.40.440:FF:000001">
    <property type="entry name" value="Nuclear pore complex subunit"/>
    <property type="match status" value="1"/>
</dbReference>
<protein>
    <submittedName>
        <fullName evidence="15">Nucleoporin Nup157/170</fullName>
    </submittedName>
</protein>
<evidence type="ECO:0000256" key="8">
    <source>
        <dbReference type="ARBA" id="ARBA00023010"/>
    </source>
</evidence>
<feature type="domain" description="Nucleoporin Nup133/Nup155-like C-terminal" evidence="13">
    <location>
        <begin position="646"/>
        <end position="1317"/>
    </location>
</feature>
<sequence>MAFNMPATPQRPTPGAFINTPGPNRPGGLFRGTAPVQPQQQAPLVPVPAQTKTMIERAADTVNGMLERDARYPDLSTYVKQGISADYEMATSAAWTPFQRLRTYEIPERIFEQINQVQMSTAMGLFAEINHAWVTIDNQLYLWDYTHPNPELVGYEDQPDNIVSVKLVKPRAKVFVDTISYLLVVATQADIFLIAVECQRGPEGVHSVTLYRTGLKVSIRGIHVKAIQGSDKTGRIFFGDGRDTEDVYELNYQQEDKWFSPRCSKTNHIRKSIALPALPFYGTQSHNHVKQLAVDDTRNLLYSLSSNGTIRIFHLNSPTTLNLVITRTLTATKTSCGHLVRSRLLEHASVQIIGIDPISAPEATQLSLMATTSTGCRIFHSTTSGQYYGDDSAAPNSIQVLHIRLPPPTDAQPPIPGAGTQLQVYGATQIDVNSPALSGTTNTYRYAPGLFFDFMRRTNDPNHSLFMSAPHSGQIAHPQIARQELKYIETAQMLNLNGVMQDIGLVTEPFSASKSPLGFGNELAVQFDKPLSEFAVMTHNGVETIRRRRLVDIFAAIIKYGGGADGIEGDMRKVVKQYGLAETATTALAVACGQGSDIGPDERIAMISDPEVLELARKAFIDYGGKPQLNENATVEGLNPDNVRASPRHDGIAMYIARLVRSIWRTPIIQEKTTPGVGITYSPTHKVAKLQDVQRALVRLQEFLDDNKQFIDGLAGPDALGRATSRQDEVELQGENRALTSLLQMINSIIEGIAFVLVLFEERLEEIMLLLSPEVQQRARQLTFEGLFSVQEGKDLAKELVKAIVNRSIAKGSNVESVAEQLRRKCGSFCSSDDVVIFKAQENLQKAADAGANADRGRIMLNDSLRLFEQVAKSLSMENLTAAVDRYIQLEFYAGAIRLALKAAQEQDRANKALTWIKDGRPLQDARKDSYTKRTACYGLVFKVIEAVDLACNSQGPVPEGVVSQISRRKFEAYEQINNSDDEVFQNFLYDWYLTKGWADRLLEIQSPFVVDYLRRSSQTDLAHADLLWRYHAHYSDFLSAAEVQFELAKSAFALSLDKRIEYLSRAKANASARANMSGFTDAPANRHRFSRQQLLKEISDHLDLANIQDDLLQRLRNETRLTGERREHVLTTLNGPILALDDLYNNYADNGGYYDICLYIYHTADYRSLVDIRHTWSNLIEQVHNEAVRDNHTSPWELVAHKTEEVGRRVALNENVFPVQIILQLLLQYDVTQYTHDQTPSSRVAAEQDTRPYVSNLTWPIDVLIRLNAPYESLIATLESLWYSQEFPFNTRANRKCIVKWTIYATERWYEMSRREGQAFGGVETAIGVADVLRVVLGGGELGGERSEREWSERGREVRERVEEVAR</sequence>
<dbReference type="Proteomes" id="UP000799779">
    <property type="component" value="Unassembled WGS sequence"/>
</dbReference>
<dbReference type="GO" id="GO:0006606">
    <property type="term" value="P:protein import into nucleus"/>
    <property type="evidence" value="ECO:0007669"/>
    <property type="project" value="TreeGrafter"/>
</dbReference>
<keyword evidence="6" id="KW-0509">mRNA transport</keyword>
<dbReference type="Gene3D" id="1.20.120.1880">
    <property type="entry name" value="Nucleoporin, helical C-terminal domain"/>
    <property type="match status" value="1"/>
</dbReference>
<evidence type="ECO:0000313" key="15">
    <source>
        <dbReference type="EMBL" id="KAF2002286.1"/>
    </source>
</evidence>
<evidence type="ECO:0000256" key="3">
    <source>
        <dbReference type="ARBA" id="ARBA00004620"/>
    </source>
</evidence>
<accession>A0A6A5WXB2</accession>
<dbReference type="Pfam" id="PF08801">
    <property type="entry name" value="Nucleoporin_N"/>
    <property type="match status" value="1"/>
</dbReference>
<keyword evidence="11" id="KW-0539">Nucleus</keyword>